<gene>
    <name evidence="2" type="ORF">HD594_003280</name>
</gene>
<evidence type="ECO:0008006" key="4">
    <source>
        <dbReference type="Google" id="ProtNLM"/>
    </source>
</evidence>
<protein>
    <recommendedName>
        <fullName evidence="4">PH domain-containing protein</fullName>
    </recommendedName>
</protein>
<evidence type="ECO:0000256" key="1">
    <source>
        <dbReference type="SAM" id="Phobius"/>
    </source>
</evidence>
<reference evidence="2 3" key="1">
    <citation type="submission" date="2020-08" db="EMBL/GenBank/DDBJ databases">
        <title>Sequencing the genomes of 1000 actinobacteria strains.</title>
        <authorList>
            <person name="Klenk H.-P."/>
        </authorList>
    </citation>
    <scope>NUCLEOTIDE SEQUENCE [LARGE SCALE GENOMIC DNA]</scope>
    <source>
        <strain evidence="2 3">DSM 12511</strain>
    </source>
</reference>
<dbReference type="Proteomes" id="UP000537775">
    <property type="component" value="Unassembled WGS sequence"/>
</dbReference>
<evidence type="ECO:0000313" key="2">
    <source>
        <dbReference type="EMBL" id="MBB6392967.1"/>
    </source>
</evidence>
<keyword evidence="1" id="KW-1133">Transmembrane helix</keyword>
<evidence type="ECO:0000313" key="3">
    <source>
        <dbReference type="Proteomes" id="UP000537775"/>
    </source>
</evidence>
<dbReference type="RefSeq" id="WP_184752178.1">
    <property type="nucleotide sequence ID" value="NZ_BAAAJR010000001.1"/>
</dbReference>
<organism evidence="2 3">
    <name type="scientific">Microbacterium thalassium</name>
    <dbReference type="NCBI Taxonomy" id="362649"/>
    <lineage>
        <taxon>Bacteria</taxon>
        <taxon>Bacillati</taxon>
        <taxon>Actinomycetota</taxon>
        <taxon>Actinomycetes</taxon>
        <taxon>Micrococcales</taxon>
        <taxon>Microbacteriaceae</taxon>
        <taxon>Microbacterium</taxon>
    </lineage>
</organism>
<proteinExistence type="predicted"/>
<accession>A0A7X0FSM5</accession>
<feature type="transmembrane region" description="Helical" evidence="1">
    <location>
        <begin position="50"/>
        <end position="69"/>
    </location>
</feature>
<comment type="caution">
    <text evidence="2">The sequence shown here is derived from an EMBL/GenBank/DDBJ whole genome shotgun (WGS) entry which is preliminary data.</text>
</comment>
<sequence length="175" mass="19006">MTERTVASDRIPGMVSFARALGWLPLLVLAPAFAAGWDAAHARGVAVEVWVALVVCAAGLLYVAVRALVIRIEVTADTLIVVQWYRTMRIPLEDIESVFSMGYVGMINWGGIGPSLGLSATINLAIRAGDRLRMIPLNVTLSLGGFADRKVARFREALAARGRVVRCDVPEHMTY</sequence>
<dbReference type="EMBL" id="JACHML010000001">
    <property type="protein sequence ID" value="MBB6392967.1"/>
    <property type="molecule type" value="Genomic_DNA"/>
</dbReference>
<dbReference type="AlphaFoldDB" id="A0A7X0FSM5"/>
<name>A0A7X0FSM5_9MICO</name>
<keyword evidence="1" id="KW-0812">Transmembrane</keyword>
<keyword evidence="1" id="KW-0472">Membrane</keyword>
<keyword evidence="3" id="KW-1185">Reference proteome</keyword>